<dbReference type="EMBL" id="SGIU01000002">
    <property type="protein sequence ID" value="TAI47409.1"/>
    <property type="molecule type" value="Genomic_DNA"/>
</dbReference>
<dbReference type="AlphaFoldDB" id="A0A4Q8QGC1"/>
<sequence>MKYLGMRYFLVLFFLLFFCLGHSQKRESIIHFRNGEQKKCLATMRKGKIIVFHENGKKEKLDHRTVSKIEYGSVWGTGIFYYKIQKGYSGVMLIELIKAGAVNLYGVYIHQTSFDGVSSGGNMLYYLGKENEGTLTNFERPQQYGQTWFETYAKEFFADCGPVLQKIERKEFRRLDLPEIAEYYNSTCGN</sequence>
<name>A0A4Q8QGC1_9FLAO</name>
<evidence type="ECO:0000313" key="1">
    <source>
        <dbReference type="EMBL" id="TAI47409.1"/>
    </source>
</evidence>
<protein>
    <submittedName>
        <fullName evidence="1">Uncharacterized protein</fullName>
    </submittedName>
</protein>
<dbReference type="RefSeq" id="WP_130614191.1">
    <property type="nucleotide sequence ID" value="NZ_SGIU01000002.1"/>
</dbReference>
<dbReference type="OrthoDB" id="1117699at2"/>
<proteinExistence type="predicted"/>
<organism evidence="1 2">
    <name type="scientific">Flagellimonas allohymeniacidonis</name>
    <dbReference type="NCBI Taxonomy" id="2517819"/>
    <lineage>
        <taxon>Bacteria</taxon>
        <taxon>Pseudomonadati</taxon>
        <taxon>Bacteroidota</taxon>
        <taxon>Flavobacteriia</taxon>
        <taxon>Flavobacteriales</taxon>
        <taxon>Flavobacteriaceae</taxon>
        <taxon>Flagellimonas</taxon>
    </lineage>
</organism>
<accession>A0A4Q8QGC1</accession>
<reference evidence="1 2" key="1">
    <citation type="submission" date="2019-02" db="EMBL/GenBank/DDBJ databases">
        <title>Draft genome sequence of Muricauda sp. 176CP4-71.</title>
        <authorList>
            <person name="Park J.-S."/>
        </authorList>
    </citation>
    <scope>NUCLEOTIDE SEQUENCE [LARGE SCALE GENOMIC DNA]</scope>
    <source>
        <strain evidence="1 2">176CP4-71</strain>
    </source>
</reference>
<keyword evidence="2" id="KW-1185">Reference proteome</keyword>
<gene>
    <name evidence="1" type="ORF">EW142_12105</name>
</gene>
<evidence type="ECO:0000313" key="2">
    <source>
        <dbReference type="Proteomes" id="UP000291981"/>
    </source>
</evidence>
<comment type="caution">
    <text evidence="1">The sequence shown here is derived from an EMBL/GenBank/DDBJ whole genome shotgun (WGS) entry which is preliminary data.</text>
</comment>
<dbReference type="Proteomes" id="UP000291981">
    <property type="component" value="Unassembled WGS sequence"/>
</dbReference>